<dbReference type="Proteomes" id="UP001054252">
    <property type="component" value="Unassembled WGS sequence"/>
</dbReference>
<evidence type="ECO:0000313" key="2">
    <source>
        <dbReference type="Proteomes" id="UP001054252"/>
    </source>
</evidence>
<comment type="caution">
    <text evidence="1">The sequence shown here is derived from an EMBL/GenBank/DDBJ whole genome shotgun (WGS) entry which is preliminary data.</text>
</comment>
<name>A0AAV5M3B2_9ROSI</name>
<dbReference type="PANTHER" id="PTHR33511">
    <property type="entry name" value="OS06G0632400 PROTEIN"/>
    <property type="match status" value="1"/>
</dbReference>
<evidence type="ECO:0000313" key="1">
    <source>
        <dbReference type="EMBL" id="GKV44255.1"/>
    </source>
</evidence>
<dbReference type="EMBL" id="BPVZ01000178">
    <property type="protein sequence ID" value="GKV44255.1"/>
    <property type="molecule type" value="Genomic_DNA"/>
</dbReference>
<protein>
    <submittedName>
        <fullName evidence="1">Uncharacterized protein</fullName>
    </submittedName>
</protein>
<reference evidence="1 2" key="1">
    <citation type="journal article" date="2021" name="Commun. Biol.">
        <title>The genome of Shorea leprosula (Dipterocarpaceae) highlights the ecological relevance of drought in aseasonal tropical rainforests.</title>
        <authorList>
            <person name="Ng K.K.S."/>
            <person name="Kobayashi M.J."/>
            <person name="Fawcett J.A."/>
            <person name="Hatakeyama M."/>
            <person name="Paape T."/>
            <person name="Ng C.H."/>
            <person name="Ang C.C."/>
            <person name="Tnah L.H."/>
            <person name="Lee C.T."/>
            <person name="Nishiyama T."/>
            <person name="Sese J."/>
            <person name="O'Brien M.J."/>
            <person name="Copetti D."/>
            <person name="Mohd Noor M.I."/>
            <person name="Ong R.C."/>
            <person name="Putra M."/>
            <person name="Sireger I.Z."/>
            <person name="Indrioko S."/>
            <person name="Kosugi Y."/>
            <person name="Izuno A."/>
            <person name="Isagi Y."/>
            <person name="Lee S.L."/>
            <person name="Shimizu K.K."/>
        </authorList>
    </citation>
    <scope>NUCLEOTIDE SEQUENCE [LARGE SCALE GENOMIC DNA]</scope>
    <source>
        <strain evidence="1">214</strain>
    </source>
</reference>
<dbReference type="AlphaFoldDB" id="A0AAV5M3B2"/>
<gene>
    <name evidence="1" type="ORF">SLEP1_g51452</name>
</gene>
<proteinExistence type="predicted"/>
<accession>A0AAV5M3B2</accession>
<sequence length="90" mass="10225">MGFGGNNRQKKPSFSMASLFKRRPVHRVDDSWAEEPVSGRRVWPSDEDKRYQWVAEPGIDRKASVFIANFHATRISESLSCQAPDENAST</sequence>
<keyword evidence="2" id="KW-1185">Reference proteome</keyword>
<organism evidence="1 2">
    <name type="scientific">Rubroshorea leprosula</name>
    <dbReference type="NCBI Taxonomy" id="152421"/>
    <lineage>
        <taxon>Eukaryota</taxon>
        <taxon>Viridiplantae</taxon>
        <taxon>Streptophyta</taxon>
        <taxon>Embryophyta</taxon>
        <taxon>Tracheophyta</taxon>
        <taxon>Spermatophyta</taxon>
        <taxon>Magnoliopsida</taxon>
        <taxon>eudicotyledons</taxon>
        <taxon>Gunneridae</taxon>
        <taxon>Pentapetalae</taxon>
        <taxon>rosids</taxon>
        <taxon>malvids</taxon>
        <taxon>Malvales</taxon>
        <taxon>Dipterocarpaceae</taxon>
        <taxon>Rubroshorea</taxon>
    </lineage>
</organism>